<dbReference type="Gene3D" id="3.30.530.20">
    <property type="match status" value="1"/>
</dbReference>
<dbReference type="AlphaFoldDB" id="A0A9Q8L6P6"/>
<proteinExistence type="predicted"/>
<dbReference type="InterPro" id="IPR024500">
    <property type="entry name" value="DUF3074"/>
</dbReference>
<reference evidence="2" key="2">
    <citation type="journal article" date="2022" name="Microb. Genom.">
        <title>A chromosome-scale genome assembly of the tomato pathogen Cladosporium fulvum reveals a compartmentalized genome architecture and the presence of a dispensable chromosome.</title>
        <authorList>
            <person name="Zaccaron A.Z."/>
            <person name="Chen L.H."/>
            <person name="Samaras A."/>
            <person name="Stergiopoulos I."/>
        </authorList>
    </citation>
    <scope>NUCLEOTIDE SEQUENCE</scope>
    <source>
        <strain evidence="2">Race5_Kim</strain>
    </source>
</reference>
<evidence type="ECO:0000313" key="3">
    <source>
        <dbReference type="Proteomes" id="UP000756132"/>
    </source>
</evidence>
<protein>
    <recommendedName>
        <fullName evidence="1">DUF3074 domain-containing protein</fullName>
    </recommendedName>
</protein>
<dbReference type="InterPro" id="IPR023393">
    <property type="entry name" value="START-like_dom_sf"/>
</dbReference>
<keyword evidence="3" id="KW-1185">Reference proteome</keyword>
<dbReference type="PANTHER" id="PTHR40370">
    <property type="entry name" value="EXPRESSED PROTEIN"/>
    <property type="match status" value="1"/>
</dbReference>
<dbReference type="OMA" id="IEWIMAT"/>
<gene>
    <name evidence="2" type="ORF">CLAFUR5_01330</name>
</gene>
<evidence type="ECO:0000259" key="1">
    <source>
        <dbReference type="Pfam" id="PF11274"/>
    </source>
</evidence>
<dbReference type="Pfam" id="PF11274">
    <property type="entry name" value="DUF3074"/>
    <property type="match status" value="1"/>
</dbReference>
<dbReference type="GeneID" id="71981208"/>
<organism evidence="2 3">
    <name type="scientific">Passalora fulva</name>
    <name type="common">Tomato leaf mold</name>
    <name type="synonym">Cladosporium fulvum</name>
    <dbReference type="NCBI Taxonomy" id="5499"/>
    <lineage>
        <taxon>Eukaryota</taxon>
        <taxon>Fungi</taxon>
        <taxon>Dikarya</taxon>
        <taxon>Ascomycota</taxon>
        <taxon>Pezizomycotina</taxon>
        <taxon>Dothideomycetes</taxon>
        <taxon>Dothideomycetidae</taxon>
        <taxon>Mycosphaerellales</taxon>
        <taxon>Mycosphaerellaceae</taxon>
        <taxon>Fulvia</taxon>
    </lineage>
</organism>
<sequence>MSIVSPAEATAALGSHIRMKALKPSELPRHRSLVSLQTANTPPRVADFAETVLEEAELFLNVYLRSMFKEKAEKKPSPPSEAQVTLYTHEISAHDLPEEGRTMGQSETWFARRSCHRDAAEAGTASWQEFDDALRENHSQHEKDYTPDVVDAHEVLDWDDELESIQRTWAGWTKINVNLMEMVRKIPFPLNNRVFRVMVITAKKDSEFYVVQIPVDLSNVPGNKYNKDSKVTPGMYCSIERCVLVDKGDHTVWHMATASDAGGNLPMFMQKLGVPGAVVKDVGLVIDWIEKRRHNEA</sequence>
<dbReference type="Proteomes" id="UP000756132">
    <property type="component" value="Chromosome 1"/>
</dbReference>
<name>A0A9Q8L6P6_PASFU</name>
<reference evidence="2" key="1">
    <citation type="submission" date="2021-12" db="EMBL/GenBank/DDBJ databases">
        <authorList>
            <person name="Zaccaron A."/>
            <person name="Stergiopoulos I."/>
        </authorList>
    </citation>
    <scope>NUCLEOTIDE SEQUENCE</scope>
    <source>
        <strain evidence="2">Race5_Kim</strain>
    </source>
</reference>
<dbReference type="OrthoDB" id="6423603at2759"/>
<evidence type="ECO:0000313" key="2">
    <source>
        <dbReference type="EMBL" id="UJO11886.1"/>
    </source>
</evidence>
<accession>A0A9Q8L6P6</accession>
<dbReference type="KEGG" id="ffu:CLAFUR5_01330"/>
<dbReference type="EMBL" id="CP090163">
    <property type="protein sequence ID" value="UJO11886.1"/>
    <property type="molecule type" value="Genomic_DNA"/>
</dbReference>
<dbReference type="SUPFAM" id="SSF55961">
    <property type="entry name" value="Bet v1-like"/>
    <property type="match status" value="1"/>
</dbReference>
<dbReference type="PANTHER" id="PTHR40370:SF1">
    <property type="entry name" value="DUF3074 DOMAIN-CONTAINING PROTEIN"/>
    <property type="match status" value="1"/>
</dbReference>
<feature type="domain" description="DUF3074" evidence="1">
    <location>
        <begin position="109"/>
        <end position="289"/>
    </location>
</feature>
<dbReference type="RefSeq" id="XP_047756252.1">
    <property type="nucleotide sequence ID" value="XM_047900478.1"/>
</dbReference>